<gene>
    <name evidence="1" type="ORF">M23134_06402</name>
</gene>
<reference evidence="1 2" key="1">
    <citation type="submission" date="2007-01" db="EMBL/GenBank/DDBJ databases">
        <authorList>
            <person name="Haygood M."/>
            <person name="Podell S."/>
            <person name="Anderson C."/>
            <person name="Hopkinson B."/>
            <person name="Roe K."/>
            <person name="Barbeau K."/>
            <person name="Gaasterland T."/>
            <person name="Ferriera S."/>
            <person name="Johnson J."/>
            <person name="Kravitz S."/>
            <person name="Beeson K."/>
            <person name="Sutton G."/>
            <person name="Rogers Y.-H."/>
            <person name="Friedman R."/>
            <person name="Frazier M."/>
            <person name="Venter J.C."/>
        </authorList>
    </citation>
    <scope>NUCLEOTIDE SEQUENCE [LARGE SCALE GENOMIC DNA]</scope>
    <source>
        <strain evidence="1 2">ATCC 23134</strain>
    </source>
</reference>
<comment type="caution">
    <text evidence="1">The sequence shown here is derived from an EMBL/GenBank/DDBJ whole genome shotgun (WGS) entry which is preliminary data.</text>
</comment>
<dbReference type="Proteomes" id="UP000004095">
    <property type="component" value="Unassembled WGS sequence"/>
</dbReference>
<dbReference type="AlphaFoldDB" id="A1ZU82"/>
<keyword evidence="2" id="KW-1185">Reference proteome</keyword>
<proteinExistence type="predicted"/>
<protein>
    <submittedName>
        <fullName evidence="1">Uncharacterized protein</fullName>
    </submittedName>
</protein>
<accession>A1ZU82</accession>
<name>A1ZU82_MICM2</name>
<dbReference type="EMBL" id="AAWS01000039">
    <property type="protein sequence ID" value="EAY26053.1"/>
    <property type="molecule type" value="Genomic_DNA"/>
</dbReference>
<evidence type="ECO:0000313" key="2">
    <source>
        <dbReference type="Proteomes" id="UP000004095"/>
    </source>
</evidence>
<evidence type="ECO:0000313" key="1">
    <source>
        <dbReference type="EMBL" id="EAY26053.1"/>
    </source>
</evidence>
<sequence length="86" mass="10003">MTEQEYQSQDFTKSVYEVFHEGENGVLNKGFRGLIEKYINSAEDLISLQQLVYEYSGGQAIYFYKLGIPMKKKVLEKIRKVTEALE</sequence>
<dbReference type="RefSeq" id="WP_002701640.1">
    <property type="nucleotide sequence ID" value="NZ_AAWS01000039.1"/>
</dbReference>
<organism evidence="1 2">
    <name type="scientific">Microscilla marina ATCC 23134</name>
    <dbReference type="NCBI Taxonomy" id="313606"/>
    <lineage>
        <taxon>Bacteria</taxon>
        <taxon>Pseudomonadati</taxon>
        <taxon>Bacteroidota</taxon>
        <taxon>Cytophagia</taxon>
        <taxon>Cytophagales</taxon>
        <taxon>Microscillaceae</taxon>
        <taxon>Microscilla</taxon>
    </lineage>
</organism>